<keyword evidence="2" id="KW-1185">Reference proteome</keyword>
<evidence type="ECO:0000313" key="2">
    <source>
        <dbReference type="Proteomes" id="UP000030686"/>
    </source>
</evidence>
<dbReference type="Proteomes" id="UP000030686">
    <property type="component" value="Unassembled WGS sequence"/>
</dbReference>
<reference evidence="1" key="1">
    <citation type="journal article" date="2014" name="Nat. Commun.">
        <title>Multiple recent horizontal transfers of a large genomic region in cheese making fungi.</title>
        <authorList>
            <person name="Cheeseman K."/>
            <person name="Ropars J."/>
            <person name="Renault P."/>
            <person name="Dupont J."/>
            <person name="Gouzy J."/>
            <person name="Branca A."/>
            <person name="Abraham A.L."/>
            <person name="Ceppi M."/>
            <person name="Conseiller E."/>
            <person name="Debuchy R."/>
            <person name="Malagnac F."/>
            <person name="Goarin A."/>
            <person name="Silar P."/>
            <person name="Lacoste S."/>
            <person name="Sallet E."/>
            <person name="Bensimon A."/>
            <person name="Giraud T."/>
            <person name="Brygoo Y."/>
        </authorList>
    </citation>
    <scope>NUCLEOTIDE SEQUENCE [LARGE SCALE GENOMIC DNA]</scope>
    <source>
        <strain evidence="1">FM164</strain>
    </source>
</reference>
<organism evidence="1 2">
    <name type="scientific">Penicillium roqueforti (strain FM164)</name>
    <dbReference type="NCBI Taxonomy" id="1365484"/>
    <lineage>
        <taxon>Eukaryota</taxon>
        <taxon>Fungi</taxon>
        <taxon>Dikarya</taxon>
        <taxon>Ascomycota</taxon>
        <taxon>Pezizomycotina</taxon>
        <taxon>Eurotiomycetes</taxon>
        <taxon>Eurotiomycetidae</taxon>
        <taxon>Eurotiales</taxon>
        <taxon>Aspergillaceae</taxon>
        <taxon>Penicillium</taxon>
    </lineage>
</organism>
<accession>W6Q0Y8</accession>
<sequence length="84" mass="9608">MRQYGSWFLNSAADMGDLGRHRHCDERLFGPLVLCPEAEWEGEGEGGSEVERFFENVFLFMIFRFFAPFLYGSSCCLIDVSGLL</sequence>
<evidence type="ECO:0000313" key="1">
    <source>
        <dbReference type="EMBL" id="CDM29975.1"/>
    </source>
</evidence>
<proteinExistence type="predicted"/>
<name>W6Q0Y8_PENRF</name>
<dbReference type="EMBL" id="HG792016">
    <property type="protein sequence ID" value="CDM29975.1"/>
    <property type="molecule type" value="Genomic_DNA"/>
</dbReference>
<gene>
    <name evidence="1" type="ORF">PROQFM164_S02g000124</name>
</gene>
<protein>
    <submittedName>
        <fullName evidence="1">Genomic scaffold, ProqFM164S02</fullName>
    </submittedName>
</protein>
<dbReference type="AlphaFoldDB" id="W6Q0Y8"/>